<feature type="compositionally biased region" description="Basic and acidic residues" evidence="7">
    <location>
        <begin position="501"/>
        <end position="513"/>
    </location>
</feature>
<dbReference type="GO" id="GO:0005524">
    <property type="term" value="F:ATP binding"/>
    <property type="evidence" value="ECO:0007669"/>
    <property type="project" value="UniProtKB-KW"/>
</dbReference>
<dbReference type="PROSITE" id="PS50011">
    <property type="entry name" value="PROTEIN_KINASE_DOM"/>
    <property type="match status" value="1"/>
</dbReference>
<feature type="region of interest" description="Disordered" evidence="7">
    <location>
        <begin position="653"/>
        <end position="709"/>
    </location>
</feature>
<feature type="compositionally biased region" description="Basic residues" evidence="7">
    <location>
        <begin position="976"/>
        <end position="987"/>
    </location>
</feature>
<feature type="region of interest" description="Disordered" evidence="7">
    <location>
        <begin position="723"/>
        <end position="1128"/>
    </location>
</feature>
<feature type="region of interest" description="Disordered" evidence="7">
    <location>
        <begin position="430"/>
        <end position="526"/>
    </location>
</feature>
<reference evidence="8 9" key="1">
    <citation type="journal article" date="2016" name="Sci. Rep.">
        <title>Draft genome sequencing and secretome analysis of fungal phytopathogen Ascochyta rabiei provides insight into the necrotrophic effector repertoire.</title>
        <authorList>
            <person name="Verma S."/>
            <person name="Gazara R.K."/>
            <person name="Nizam S."/>
            <person name="Parween S."/>
            <person name="Chattopadhyay D."/>
            <person name="Verma P.K."/>
        </authorList>
    </citation>
    <scope>NUCLEOTIDE SEQUENCE [LARGE SCALE GENOMIC DNA]</scope>
    <source>
        <strain evidence="8 9">ArDII</strain>
    </source>
</reference>
<accession>A0A163JCY0</accession>
<dbReference type="PANTHER" id="PTHR11584">
    <property type="entry name" value="SERINE/THREONINE PROTEIN KINASE"/>
    <property type="match status" value="1"/>
</dbReference>
<feature type="compositionally biased region" description="Polar residues" evidence="7">
    <location>
        <begin position="883"/>
        <end position="906"/>
    </location>
</feature>
<dbReference type="PROSITE" id="PS00108">
    <property type="entry name" value="PROTEIN_KINASE_ST"/>
    <property type="match status" value="1"/>
</dbReference>
<dbReference type="PANTHER" id="PTHR11584:SF369">
    <property type="entry name" value="MITOGEN-ACTIVATED PROTEIN KINASE KINASE KINASE 19-RELATED"/>
    <property type="match status" value="1"/>
</dbReference>
<dbReference type="Pfam" id="PF00069">
    <property type="entry name" value="Pkinase"/>
    <property type="match status" value="1"/>
</dbReference>
<dbReference type="Gene3D" id="1.10.510.10">
    <property type="entry name" value="Transferase(Phosphotransferase) domain 1"/>
    <property type="match status" value="1"/>
</dbReference>
<feature type="compositionally biased region" description="Basic and acidic residues" evidence="7">
    <location>
        <begin position="1048"/>
        <end position="1060"/>
    </location>
</feature>
<keyword evidence="5" id="KW-0418">Kinase</keyword>
<protein>
    <submittedName>
        <fullName evidence="8">ATP binding</fullName>
    </submittedName>
</protein>
<feature type="compositionally biased region" description="Basic and acidic residues" evidence="7">
    <location>
        <begin position="772"/>
        <end position="795"/>
    </location>
</feature>
<dbReference type="AlphaFoldDB" id="A0A163JCY0"/>
<comment type="similarity">
    <text evidence="1">Belongs to the protein kinase superfamily. STE Ser/Thr protein kinase family. MAP kinase kinase kinase subfamily.</text>
</comment>
<feature type="compositionally biased region" description="Polar residues" evidence="7">
    <location>
        <begin position="996"/>
        <end position="1006"/>
    </location>
</feature>
<dbReference type="EMBL" id="JYNV01000110">
    <property type="protein sequence ID" value="KZM26282.1"/>
    <property type="molecule type" value="Genomic_DNA"/>
</dbReference>
<evidence type="ECO:0000256" key="2">
    <source>
        <dbReference type="ARBA" id="ARBA00022527"/>
    </source>
</evidence>
<feature type="region of interest" description="Disordered" evidence="7">
    <location>
        <begin position="576"/>
        <end position="595"/>
    </location>
</feature>
<dbReference type="OrthoDB" id="4062651at2759"/>
<evidence type="ECO:0000256" key="5">
    <source>
        <dbReference type="ARBA" id="ARBA00022777"/>
    </source>
</evidence>
<keyword evidence="6" id="KW-0067">ATP-binding</keyword>
<sequence>MATVDCEGLMQAWFPTQTQIEQKPLREADIREIAQVLVRASSVSWSRIPRIYSVLKIIKHLKAIDCFVNEGITDIWFPFSQKSLPSSFQPQSARSVFLDTQQLVFNIKAISLEQEHTRHSHFHDASEIPFKKTGELGQGGFGSVDRVLSTVTYKEYARKLLPRGRTFKKNKEVLQAFEKELSSLKRLSRHRHVVDFIGSYTDPKYVGIITSPVADCNLHDYLARSLDNGQRSFLRTFFGCLTSALGFLHDSHIRHKDIKPQNILVKSEEIFLTDFGLALDWNEHSRNTTIGPAWQTPRYGAPEVAESSARNESADIWSLGCVFLEMWTVLNSGNVKALHDHMINTGNKKSSYCANLLSVESWIEHIKSLPGLPVDKVPAAWISNTLRHDRGTRWTARTLGERIYEHSNDPTAIFAFVGRCCLDEDDSEESVLSSADEAPADLIVQPSSRPLSRRIHEKRASGKEETAAVHTHSSDMPTDQSEQSTAKVQVPSVSTTPDKSVLSHEKSLKENQGKARHGTPLGLSSRLETEQRLLTNQLETFTTPGKYQREPAFQPCVEEEELSLTRELNDVHIDSAVPPLSAPEGNGDEKKPSNQWVFFATGSNVKPRGRLDIRDDLLEEAHKRRELRRAFLAQRDVEEVLGESELWRAKYSKPKRDEDRGQDHVAQESLGKNVEKSRDSHRSSGDSSSDWDEAVVHPSPAADPAPTYRGLYHPLRWEKEAVWGSASQPDEERKSGAMRYLHKSRAEAERQIRLPPVRTSSREYYEPSRSPRHPEVRAEQVRRYALPKEHRDRGGIPEVVDWNEPRLPTFKHSTASPAEIRIPSTTQRFQAQSSSKNRRRRSERSPPRFPGLSRSATMPTVPGPEAGGSHQEAKSYPHPSAPRNETNTSPNYNGYPINSTPQSGIDSISRPATKPKSYYSFASSRKNDLNYLHPSGRRGAMSFHPDTNSEREDYPIVRPTPSRKTRDSHSSNDGKTKRKKVQSRKNKASLAHSRTDNSARSSQTPLHRTVLREPERNRHRSPSPLGVPLMGANRPELHSSRTNTPGRSSRDISPVREERRRASRMYGEGSDSEYRREEAAEDQSDYNPYRVHYAPRYGTEDVRWAPKPEENGPSRARKPTLGHTTQVY</sequence>
<keyword evidence="3" id="KW-0808">Transferase</keyword>
<organism evidence="8 9">
    <name type="scientific">Didymella rabiei</name>
    <name type="common">Chickpea ascochyta blight fungus</name>
    <name type="synonym">Mycosphaerella rabiei</name>
    <dbReference type="NCBI Taxonomy" id="5454"/>
    <lineage>
        <taxon>Eukaryota</taxon>
        <taxon>Fungi</taxon>
        <taxon>Dikarya</taxon>
        <taxon>Ascomycota</taxon>
        <taxon>Pezizomycotina</taxon>
        <taxon>Dothideomycetes</taxon>
        <taxon>Pleosporomycetidae</taxon>
        <taxon>Pleosporales</taxon>
        <taxon>Pleosporineae</taxon>
        <taxon>Didymellaceae</taxon>
        <taxon>Ascochyta</taxon>
    </lineage>
</organism>
<dbReference type="InterPro" id="IPR008271">
    <property type="entry name" value="Ser/Thr_kinase_AS"/>
</dbReference>
<feature type="compositionally biased region" description="Polar residues" evidence="7">
    <location>
        <begin position="474"/>
        <end position="498"/>
    </location>
</feature>
<evidence type="ECO:0000256" key="4">
    <source>
        <dbReference type="ARBA" id="ARBA00022741"/>
    </source>
</evidence>
<keyword evidence="2" id="KW-0723">Serine/threonine-protein kinase</keyword>
<evidence type="ECO:0000256" key="7">
    <source>
        <dbReference type="SAM" id="MobiDB-lite"/>
    </source>
</evidence>
<evidence type="ECO:0000256" key="1">
    <source>
        <dbReference type="ARBA" id="ARBA00006529"/>
    </source>
</evidence>
<keyword evidence="9" id="KW-1185">Reference proteome</keyword>
<dbReference type="SMART" id="SM00220">
    <property type="entry name" value="S_TKc"/>
    <property type="match status" value="1"/>
</dbReference>
<evidence type="ECO:0000313" key="9">
    <source>
        <dbReference type="Proteomes" id="UP000076837"/>
    </source>
</evidence>
<feature type="compositionally biased region" description="Polar residues" evidence="7">
    <location>
        <begin position="823"/>
        <end position="832"/>
    </location>
</feature>
<comment type="caution">
    <text evidence="8">The sequence shown here is derived from an EMBL/GenBank/DDBJ whole genome shotgun (WGS) entry which is preliminary data.</text>
</comment>
<proteinExistence type="inferred from homology"/>
<feature type="compositionally biased region" description="Basic and acidic residues" evidence="7">
    <location>
        <begin position="964"/>
        <end position="975"/>
    </location>
</feature>
<evidence type="ECO:0000313" key="8">
    <source>
        <dbReference type="EMBL" id="KZM26282.1"/>
    </source>
</evidence>
<feature type="compositionally biased region" description="Basic and acidic residues" evidence="7">
    <location>
        <begin position="458"/>
        <end position="467"/>
    </location>
</feature>
<evidence type="ECO:0000256" key="6">
    <source>
        <dbReference type="ARBA" id="ARBA00022840"/>
    </source>
</evidence>
<feature type="compositionally biased region" description="Basic and acidic residues" evidence="7">
    <location>
        <begin position="673"/>
        <end position="684"/>
    </location>
</feature>
<gene>
    <name evidence="8" type="ORF">ST47_g2576</name>
</gene>
<keyword evidence="4" id="KW-0547">Nucleotide-binding</keyword>
<dbReference type="InterPro" id="IPR011009">
    <property type="entry name" value="Kinase-like_dom_sf"/>
</dbReference>
<dbReference type="GO" id="GO:0004674">
    <property type="term" value="F:protein serine/threonine kinase activity"/>
    <property type="evidence" value="ECO:0007669"/>
    <property type="project" value="UniProtKB-KW"/>
</dbReference>
<dbReference type="Proteomes" id="UP000076837">
    <property type="component" value="Unassembled WGS sequence"/>
</dbReference>
<feature type="compositionally biased region" description="Basic and acidic residues" evidence="7">
    <location>
        <begin position="654"/>
        <end position="666"/>
    </location>
</feature>
<evidence type="ECO:0000256" key="3">
    <source>
        <dbReference type="ARBA" id="ARBA00022679"/>
    </source>
</evidence>
<dbReference type="InterPro" id="IPR000719">
    <property type="entry name" value="Prot_kinase_dom"/>
</dbReference>
<dbReference type="STRING" id="5454.A0A163JCY0"/>
<feature type="compositionally biased region" description="Basic and acidic residues" evidence="7">
    <location>
        <begin position="1098"/>
        <end position="1112"/>
    </location>
</feature>
<dbReference type="SUPFAM" id="SSF56112">
    <property type="entry name" value="Protein kinase-like (PK-like)"/>
    <property type="match status" value="1"/>
</dbReference>
<dbReference type="CDD" id="cd00180">
    <property type="entry name" value="PKc"/>
    <property type="match status" value="1"/>
</dbReference>
<name>A0A163JCY0_DIDRA</name>